<dbReference type="OrthoDB" id="5241784at2"/>
<evidence type="ECO:0000256" key="3">
    <source>
        <dbReference type="ARBA" id="ARBA00023012"/>
    </source>
</evidence>
<gene>
    <name evidence="6" type="primary">desK</name>
    <name evidence="6" type="ORF">MAE01_31330</name>
</gene>
<keyword evidence="3" id="KW-0902">Two-component regulatory system</keyword>
<keyword evidence="4" id="KW-0812">Transmembrane</keyword>
<dbReference type="Gene3D" id="1.20.5.1930">
    <property type="match status" value="1"/>
</dbReference>
<evidence type="ECO:0000256" key="1">
    <source>
        <dbReference type="ARBA" id="ARBA00022679"/>
    </source>
</evidence>
<reference evidence="6 7" key="1">
    <citation type="submission" date="2019-07" db="EMBL/GenBank/DDBJ databases">
        <title>Whole genome shotgun sequence of Microbacterium aerolatum NBRC 103071.</title>
        <authorList>
            <person name="Hosoyama A."/>
            <person name="Uohara A."/>
            <person name="Ohji S."/>
            <person name="Ichikawa N."/>
        </authorList>
    </citation>
    <scope>NUCLEOTIDE SEQUENCE [LARGE SCALE GENOMIC DNA]</scope>
    <source>
        <strain evidence="6 7">NBRC 103071</strain>
    </source>
</reference>
<dbReference type="Proteomes" id="UP000321225">
    <property type="component" value="Unassembled WGS sequence"/>
</dbReference>
<dbReference type="GO" id="GO:0016020">
    <property type="term" value="C:membrane"/>
    <property type="evidence" value="ECO:0007669"/>
    <property type="project" value="InterPro"/>
</dbReference>
<feature type="domain" description="Signal transduction histidine kinase subgroup 3 dimerisation and phosphoacceptor" evidence="5">
    <location>
        <begin position="214"/>
        <end position="279"/>
    </location>
</feature>
<comment type="caution">
    <text evidence="6">The sequence shown here is derived from an EMBL/GenBank/DDBJ whole genome shotgun (WGS) entry which is preliminary data.</text>
</comment>
<feature type="transmembrane region" description="Helical" evidence="4">
    <location>
        <begin position="69"/>
        <end position="89"/>
    </location>
</feature>
<evidence type="ECO:0000256" key="4">
    <source>
        <dbReference type="SAM" id="Phobius"/>
    </source>
</evidence>
<dbReference type="PANTHER" id="PTHR24421:SF63">
    <property type="entry name" value="SENSOR HISTIDINE KINASE DESK"/>
    <property type="match status" value="1"/>
</dbReference>
<dbReference type="EMBL" id="BJUW01000026">
    <property type="protein sequence ID" value="GEK87957.1"/>
    <property type="molecule type" value="Genomic_DNA"/>
</dbReference>
<feature type="transmembrane region" description="Helical" evidence="4">
    <location>
        <begin position="42"/>
        <end position="62"/>
    </location>
</feature>
<organism evidence="6 7">
    <name type="scientific">Microbacterium aerolatum</name>
    <dbReference type="NCBI Taxonomy" id="153731"/>
    <lineage>
        <taxon>Bacteria</taxon>
        <taxon>Bacillati</taxon>
        <taxon>Actinomycetota</taxon>
        <taxon>Actinomycetes</taxon>
        <taxon>Micrococcales</taxon>
        <taxon>Microbacteriaceae</taxon>
        <taxon>Microbacterium</taxon>
    </lineage>
</organism>
<proteinExistence type="predicted"/>
<feature type="transmembrane region" description="Helical" evidence="4">
    <location>
        <begin position="109"/>
        <end position="137"/>
    </location>
</feature>
<dbReference type="CDD" id="cd16917">
    <property type="entry name" value="HATPase_UhpB-NarQ-NarX-like"/>
    <property type="match status" value="1"/>
</dbReference>
<feature type="transmembrane region" description="Helical" evidence="4">
    <location>
        <begin position="149"/>
        <end position="168"/>
    </location>
</feature>
<evidence type="ECO:0000259" key="5">
    <source>
        <dbReference type="Pfam" id="PF07730"/>
    </source>
</evidence>
<dbReference type="AlphaFoldDB" id="A0A511AQI6"/>
<dbReference type="PANTHER" id="PTHR24421">
    <property type="entry name" value="NITRATE/NITRITE SENSOR PROTEIN NARX-RELATED"/>
    <property type="match status" value="1"/>
</dbReference>
<dbReference type="InterPro" id="IPR050482">
    <property type="entry name" value="Sensor_HK_TwoCompSys"/>
</dbReference>
<dbReference type="SUPFAM" id="SSF55874">
    <property type="entry name" value="ATPase domain of HSP90 chaperone/DNA topoisomerase II/histidine kinase"/>
    <property type="match status" value="1"/>
</dbReference>
<keyword evidence="4" id="KW-1133">Transmembrane helix</keyword>
<evidence type="ECO:0000256" key="2">
    <source>
        <dbReference type="ARBA" id="ARBA00022777"/>
    </source>
</evidence>
<keyword evidence="7" id="KW-1185">Reference proteome</keyword>
<dbReference type="GO" id="GO:0000155">
    <property type="term" value="F:phosphorelay sensor kinase activity"/>
    <property type="evidence" value="ECO:0007669"/>
    <property type="project" value="InterPro"/>
</dbReference>
<sequence length="391" mass="40772">MTDDTTRDAAAASAAGAAPAAWAAPGARRRHRRGAGSPWERYGWLMAVIWLVFLVYPVMALLRSEAPQAWIITGWVALIVFVVVYVAGFMNGMSFGGGGLTSPPKPIQWMAFGALIVCAALTIPGAGGNALSFLPFIMSFASYGLTRPAHWLTMVASIAITAAVVFLTPTGATYLSVLAIVGMLAVVNTVSTTLIIRSAQAEKLGLELATSEGREAVARDVHDLVGHSLTVVNLKAQLVRRLIDSDPERAKAELADIESLTTEAIAGVRATVAGVRSAALVEQLASCRDALRAAEVTMGVEGDAAALSPAQSLTASWILREATTNVLRHARARSVTVRIAPGTFTVTDDGRGFTGSDGNGVRGMRERATTGGATLTVAAGPDGGTCVEVTW</sequence>
<protein>
    <submittedName>
        <fullName evidence="6">Histidine kinase</fullName>
    </submittedName>
</protein>
<dbReference type="RefSeq" id="WP_147041067.1">
    <property type="nucleotide sequence ID" value="NZ_BJUW01000026.1"/>
</dbReference>
<dbReference type="InterPro" id="IPR036890">
    <property type="entry name" value="HATPase_C_sf"/>
</dbReference>
<keyword evidence="1" id="KW-0808">Transferase</keyword>
<dbReference type="InterPro" id="IPR011712">
    <property type="entry name" value="Sig_transdc_His_kin_sub3_dim/P"/>
</dbReference>
<dbReference type="Gene3D" id="3.30.565.10">
    <property type="entry name" value="Histidine kinase-like ATPase, C-terminal domain"/>
    <property type="match status" value="1"/>
</dbReference>
<evidence type="ECO:0000313" key="7">
    <source>
        <dbReference type="Proteomes" id="UP000321225"/>
    </source>
</evidence>
<feature type="transmembrane region" description="Helical" evidence="4">
    <location>
        <begin position="174"/>
        <end position="196"/>
    </location>
</feature>
<dbReference type="GO" id="GO:0046983">
    <property type="term" value="F:protein dimerization activity"/>
    <property type="evidence" value="ECO:0007669"/>
    <property type="project" value="InterPro"/>
</dbReference>
<keyword evidence="2 6" id="KW-0418">Kinase</keyword>
<keyword evidence="4" id="KW-0472">Membrane</keyword>
<name>A0A511AQI6_9MICO</name>
<accession>A0A511AQI6</accession>
<dbReference type="Pfam" id="PF07730">
    <property type="entry name" value="HisKA_3"/>
    <property type="match status" value="1"/>
</dbReference>
<evidence type="ECO:0000313" key="6">
    <source>
        <dbReference type="EMBL" id="GEK87957.1"/>
    </source>
</evidence>